<proteinExistence type="predicted"/>
<evidence type="ECO:0000313" key="4">
    <source>
        <dbReference type="Proteomes" id="UP000245974"/>
    </source>
</evidence>
<dbReference type="AlphaFoldDB" id="A0A2U3MWH3"/>
<dbReference type="InterPro" id="IPR007167">
    <property type="entry name" value="Fe-transptr_FeoA-like"/>
</dbReference>
<keyword evidence="1" id="KW-0408">Iron</keyword>
<name>A0A2U3MWH3_9GAMM</name>
<dbReference type="PANTHER" id="PTHR42954:SF2">
    <property type="entry name" value="FE(2+) TRANSPORT PROTEIN A"/>
    <property type="match status" value="1"/>
</dbReference>
<protein>
    <submittedName>
        <fullName evidence="3">FeoA domain protein</fullName>
    </submittedName>
</protein>
<evidence type="ECO:0000259" key="2">
    <source>
        <dbReference type="SMART" id="SM00899"/>
    </source>
</evidence>
<dbReference type="Pfam" id="PF04023">
    <property type="entry name" value="FeoA"/>
    <property type="match status" value="1"/>
</dbReference>
<dbReference type="InParanoid" id="A0A2U3MWH3"/>
<reference evidence="4" key="1">
    <citation type="submission" date="2018-03" db="EMBL/GenBank/DDBJ databases">
        <authorList>
            <person name="Blom J."/>
        </authorList>
    </citation>
    <scope>NUCLEOTIDE SEQUENCE [LARGE SCALE GENOMIC DNA]</scope>
    <source>
        <strain evidence="4">KPC-SM-21</strain>
    </source>
</reference>
<gene>
    <name evidence="3" type="ORF">KPC_0949</name>
</gene>
<dbReference type="EMBL" id="OOGT01000028">
    <property type="protein sequence ID" value="SPL69771.1"/>
    <property type="molecule type" value="Genomic_DNA"/>
</dbReference>
<dbReference type="Gene3D" id="2.30.30.90">
    <property type="match status" value="1"/>
</dbReference>
<dbReference type="InterPro" id="IPR052713">
    <property type="entry name" value="FeoA"/>
</dbReference>
<dbReference type="OrthoDB" id="559009at2"/>
<dbReference type="PANTHER" id="PTHR42954">
    <property type="entry name" value="FE(2+) TRANSPORT PROTEIN A"/>
    <property type="match status" value="1"/>
</dbReference>
<keyword evidence="4" id="KW-1185">Reference proteome</keyword>
<dbReference type="InterPro" id="IPR008988">
    <property type="entry name" value="Transcriptional_repressor_C"/>
</dbReference>
<dbReference type="GO" id="GO:0046914">
    <property type="term" value="F:transition metal ion binding"/>
    <property type="evidence" value="ECO:0007669"/>
    <property type="project" value="InterPro"/>
</dbReference>
<sequence>MLLSELKVKQTATITKVNRRVDGTAGQPDLVASRLETLGFVPGTQVKVITKGIFGGDPILIQIGFTRFALRKAEADKIEIIKNQVSQGVPA</sequence>
<accession>A0A2U3MWH3</accession>
<dbReference type="Proteomes" id="UP000245974">
    <property type="component" value="Unassembled WGS sequence"/>
</dbReference>
<evidence type="ECO:0000256" key="1">
    <source>
        <dbReference type="ARBA" id="ARBA00023004"/>
    </source>
</evidence>
<dbReference type="RefSeq" id="WP_121973287.1">
    <property type="nucleotide sequence ID" value="NZ_OOGT01000028.1"/>
</dbReference>
<dbReference type="SMART" id="SM00899">
    <property type="entry name" value="FeoA"/>
    <property type="match status" value="1"/>
</dbReference>
<organism evidence="3 4">
    <name type="scientific">Acinetobacter stercoris</name>
    <dbReference type="NCBI Taxonomy" id="2126983"/>
    <lineage>
        <taxon>Bacteria</taxon>
        <taxon>Pseudomonadati</taxon>
        <taxon>Pseudomonadota</taxon>
        <taxon>Gammaproteobacteria</taxon>
        <taxon>Moraxellales</taxon>
        <taxon>Moraxellaceae</taxon>
        <taxon>Acinetobacter</taxon>
    </lineage>
</organism>
<evidence type="ECO:0000313" key="3">
    <source>
        <dbReference type="EMBL" id="SPL69771.1"/>
    </source>
</evidence>
<dbReference type="InterPro" id="IPR038157">
    <property type="entry name" value="FeoA_core_dom"/>
</dbReference>
<dbReference type="SUPFAM" id="SSF50037">
    <property type="entry name" value="C-terminal domain of transcriptional repressors"/>
    <property type="match status" value="1"/>
</dbReference>
<feature type="domain" description="Ferrous iron transporter FeoA-like" evidence="2">
    <location>
        <begin position="1"/>
        <end position="82"/>
    </location>
</feature>